<comment type="caution">
    <text evidence="1">The sequence shown here is derived from an EMBL/GenBank/DDBJ whole genome shotgun (WGS) entry which is preliminary data.</text>
</comment>
<sequence>MPPTCPHYLIVALLDLCSALLALRSARYLCLLFAATYCGLVCGPTCCLRPPVGYLSAATLPAARGLPTGTYPTYLWLFISIYRRKGSHKPATCLLLVPCLFIWSKIRPVAATHALLSYFLFYCK</sequence>
<evidence type="ECO:0000313" key="1">
    <source>
        <dbReference type="EMBL" id="KAJ7527542.1"/>
    </source>
</evidence>
<dbReference type="Proteomes" id="UP001162992">
    <property type="component" value="Chromosome 16"/>
</dbReference>
<accession>A0ACC2BCV2</accession>
<proteinExistence type="predicted"/>
<gene>
    <name evidence="1" type="ORF">O6H91_16G060400</name>
</gene>
<dbReference type="EMBL" id="CM055107">
    <property type="protein sequence ID" value="KAJ7527542.1"/>
    <property type="molecule type" value="Genomic_DNA"/>
</dbReference>
<evidence type="ECO:0000313" key="2">
    <source>
        <dbReference type="Proteomes" id="UP001162992"/>
    </source>
</evidence>
<keyword evidence="2" id="KW-1185">Reference proteome</keyword>
<name>A0ACC2BCV2_DIPCM</name>
<protein>
    <submittedName>
        <fullName evidence="1">Uncharacterized protein</fullName>
    </submittedName>
</protein>
<reference evidence="2" key="1">
    <citation type="journal article" date="2024" name="Proc. Natl. Acad. Sci. U.S.A.">
        <title>Extraordinary preservation of gene collinearity over three hundred million years revealed in homosporous lycophytes.</title>
        <authorList>
            <person name="Li C."/>
            <person name="Wickell D."/>
            <person name="Kuo L.Y."/>
            <person name="Chen X."/>
            <person name="Nie B."/>
            <person name="Liao X."/>
            <person name="Peng D."/>
            <person name="Ji J."/>
            <person name="Jenkins J."/>
            <person name="Williams M."/>
            <person name="Shu S."/>
            <person name="Plott C."/>
            <person name="Barry K."/>
            <person name="Rajasekar S."/>
            <person name="Grimwood J."/>
            <person name="Han X."/>
            <person name="Sun S."/>
            <person name="Hou Z."/>
            <person name="He W."/>
            <person name="Dai G."/>
            <person name="Sun C."/>
            <person name="Schmutz J."/>
            <person name="Leebens-Mack J.H."/>
            <person name="Li F.W."/>
            <person name="Wang L."/>
        </authorList>
    </citation>
    <scope>NUCLEOTIDE SEQUENCE [LARGE SCALE GENOMIC DNA]</scope>
    <source>
        <strain evidence="2">cv. PW_Plant_1</strain>
    </source>
</reference>
<organism evidence="1 2">
    <name type="scientific">Diphasiastrum complanatum</name>
    <name type="common">Issler's clubmoss</name>
    <name type="synonym">Lycopodium complanatum</name>
    <dbReference type="NCBI Taxonomy" id="34168"/>
    <lineage>
        <taxon>Eukaryota</taxon>
        <taxon>Viridiplantae</taxon>
        <taxon>Streptophyta</taxon>
        <taxon>Embryophyta</taxon>
        <taxon>Tracheophyta</taxon>
        <taxon>Lycopodiopsida</taxon>
        <taxon>Lycopodiales</taxon>
        <taxon>Lycopodiaceae</taxon>
        <taxon>Lycopodioideae</taxon>
        <taxon>Diphasiastrum</taxon>
    </lineage>
</organism>